<protein>
    <submittedName>
        <fullName evidence="3">ABC transporter substrate-binding protein</fullName>
    </submittedName>
</protein>
<evidence type="ECO:0000313" key="4">
    <source>
        <dbReference type="Proteomes" id="UP000636888"/>
    </source>
</evidence>
<evidence type="ECO:0000313" key="3">
    <source>
        <dbReference type="EMBL" id="MBJ6725065.1"/>
    </source>
</evidence>
<keyword evidence="1" id="KW-0732">Signal</keyword>
<reference evidence="3" key="1">
    <citation type="submission" date="2020-12" db="EMBL/GenBank/DDBJ databases">
        <title>Geomonas sp. Red875, isolated from river sediment.</title>
        <authorList>
            <person name="Xu Z."/>
            <person name="Zhang Z."/>
            <person name="Masuda Y."/>
            <person name="Itoh H."/>
            <person name="Senoo K."/>
        </authorList>
    </citation>
    <scope>NUCLEOTIDE SEQUENCE</scope>
    <source>
        <strain evidence="3">Red875</strain>
    </source>
</reference>
<dbReference type="PANTHER" id="PTHR30535:SF34">
    <property type="entry name" value="MOLYBDATE-BINDING PROTEIN MOLA"/>
    <property type="match status" value="1"/>
</dbReference>
<keyword evidence="4" id="KW-1185">Reference proteome</keyword>
<dbReference type="Pfam" id="PF01497">
    <property type="entry name" value="Peripla_BP_2"/>
    <property type="match status" value="1"/>
</dbReference>
<comment type="caution">
    <text evidence="3">The sequence shown here is derived from an EMBL/GenBank/DDBJ whole genome shotgun (WGS) entry which is preliminary data.</text>
</comment>
<feature type="chain" id="PRO_5035221083" evidence="1">
    <location>
        <begin position="22"/>
        <end position="342"/>
    </location>
</feature>
<evidence type="ECO:0000259" key="2">
    <source>
        <dbReference type="PROSITE" id="PS50983"/>
    </source>
</evidence>
<dbReference type="RefSeq" id="WP_199383953.1">
    <property type="nucleotide sequence ID" value="NZ_JAEMHM010000007.1"/>
</dbReference>
<dbReference type="Gene3D" id="3.40.50.1980">
    <property type="entry name" value="Nitrogenase molybdenum iron protein domain"/>
    <property type="match status" value="2"/>
</dbReference>
<dbReference type="InterPro" id="IPR050902">
    <property type="entry name" value="ABC_Transporter_SBP"/>
</dbReference>
<accession>A0A8J7LVI4</accession>
<dbReference type="Proteomes" id="UP000636888">
    <property type="component" value="Unassembled WGS sequence"/>
</dbReference>
<proteinExistence type="predicted"/>
<dbReference type="AlphaFoldDB" id="A0A8J7LVI4"/>
<dbReference type="Gene3D" id="1.20.58.2180">
    <property type="match status" value="1"/>
</dbReference>
<organism evidence="3 4">
    <name type="scientific">Geomesophilobacter sediminis</name>
    <dbReference type="NCBI Taxonomy" id="2798584"/>
    <lineage>
        <taxon>Bacteria</taxon>
        <taxon>Pseudomonadati</taxon>
        <taxon>Thermodesulfobacteriota</taxon>
        <taxon>Desulfuromonadia</taxon>
        <taxon>Geobacterales</taxon>
        <taxon>Geobacteraceae</taxon>
        <taxon>Geomesophilobacter</taxon>
    </lineage>
</organism>
<gene>
    <name evidence="3" type="ORF">JFN93_10130</name>
</gene>
<dbReference type="GO" id="GO:0071281">
    <property type="term" value="P:cellular response to iron ion"/>
    <property type="evidence" value="ECO:0007669"/>
    <property type="project" value="TreeGrafter"/>
</dbReference>
<dbReference type="PANTHER" id="PTHR30535">
    <property type="entry name" value="VITAMIN B12-BINDING PROTEIN"/>
    <property type="match status" value="1"/>
</dbReference>
<evidence type="ECO:0000256" key="1">
    <source>
        <dbReference type="SAM" id="SignalP"/>
    </source>
</evidence>
<feature type="signal peptide" evidence="1">
    <location>
        <begin position="1"/>
        <end position="21"/>
    </location>
</feature>
<feature type="domain" description="Fe/B12 periplasmic-binding" evidence="2">
    <location>
        <begin position="40"/>
        <end position="309"/>
    </location>
</feature>
<sequence length="342" mass="38267">MKRLAMALVLLAVFGLTRAEAVPVHDQQGRTVTLPGKVSKVLGASAPVTFLVYSIDPSLLVGLNLPPDEAQRRFLRPETMKLPVIGGFGGQGRNFNPEVLLAARPDLVLAWGPAPKGLNPRAEKTLASSGIPYLFLTLDRMSDYPAAYEYLGAILGRPERARMLANYFRKEVKKLERFSARIPARQRVPVYFAEEADGLTTVSAGSVHGEAVQLAGGRNVHRGASGGGRFKEKISLEQVLAYDPEVIIAQDETFFERVYRDPRWSGIRAVRNRRVYLIPDAPFEWMDRPPTFLRLLGAKWLASVLYPRSYRADLSADTREFYQLFFKVNLDSGEVRKILHQK</sequence>
<dbReference type="SUPFAM" id="SSF53807">
    <property type="entry name" value="Helical backbone' metal receptor"/>
    <property type="match status" value="1"/>
</dbReference>
<name>A0A8J7LVI4_9BACT</name>
<dbReference type="EMBL" id="JAEMHM010000007">
    <property type="protein sequence ID" value="MBJ6725065.1"/>
    <property type="molecule type" value="Genomic_DNA"/>
</dbReference>
<dbReference type="PROSITE" id="PS50983">
    <property type="entry name" value="FE_B12_PBP"/>
    <property type="match status" value="1"/>
</dbReference>
<dbReference type="InterPro" id="IPR002491">
    <property type="entry name" value="ABC_transptr_periplasmic_BD"/>
</dbReference>